<gene>
    <name evidence="6" type="ORF">BST47_07760</name>
</gene>
<dbReference type="OrthoDB" id="8701707at2"/>
<evidence type="ECO:0000313" key="7">
    <source>
        <dbReference type="Proteomes" id="UP000192411"/>
    </source>
</evidence>
<name>A0A1X0JVZ5_9MYCO</name>
<dbReference type="AlphaFoldDB" id="A0A1X0JVZ5"/>
<keyword evidence="2 4" id="KW-0238">DNA-binding</keyword>
<feature type="DNA-binding region" description="H-T-H motif" evidence="4">
    <location>
        <begin position="29"/>
        <end position="48"/>
    </location>
</feature>
<dbReference type="PRINTS" id="PR00455">
    <property type="entry name" value="HTHTETR"/>
</dbReference>
<keyword evidence="7" id="KW-1185">Reference proteome</keyword>
<dbReference type="STRING" id="75922.BST47_07760"/>
<keyword evidence="1" id="KW-0805">Transcription regulation</keyword>
<organism evidence="6 7">
    <name type="scientific">Mycolicibacterium tusciae</name>
    <dbReference type="NCBI Taxonomy" id="75922"/>
    <lineage>
        <taxon>Bacteria</taxon>
        <taxon>Bacillati</taxon>
        <taxon>Actinomycetota</taxon>
        <taxon>Actinomycetes</taxon>
        <taxon>Mycobacteriales</taxon>
        <taxon>Mycobacteriaceae</taxon>
        <taxon>Mycolicibacterium</taxon>
    </lineage>
</organism>
<dbReference type="InterPro" id="IPR050109">
    <property type="entry name" value="HTH-type_TetR-like_transc_reg"/>
</dbReference>
<dbReference type="GO" id="GO:0000976">
    <property type="term" value="F:transcription cis-regulatory region binding"/>
    <property type="evidence" value="ECO:0007669"/>
    <property type="project" value="TreeGrafter"/>
</dbReference>
<comment type="caution">
    <text evidence="6">The sequence shown here is derived from an EMBL/GenBank/DDBJ whole genome shotgun (WGS) entry which is preliminary data.</text>
</comment>
<dbReference type="InterPro" id="IPR009057">
    <property type="entry name" value="Homeodomain-like_sf"/>
</dbReference>
<evidence type="ECO:0000256" key="4">
    <source>
        <dbReference type="PROSITE-ProRule" id="PRU00335"/>
    </source>
</evidence>
<dbReference type="PANTHER" id="PTHR30055">
    <property type="entry name" value="HTH-TYPE TRANSCRIPTIONAL REGULATOR RUTR"/>
    <property type="match status" value="1"/>
</dbReference>
<dbReference type="InterPro" id="IPR001647">
    <property type="entry name" value="HTH_TetR"/>
</dbReference>
<reference evidence="6 7" key="1">
    <citation type="submission" date="2017-02" db="EMBL/GenBank/DDBJ databases">
        <title>The new phylogeny of genus Mycobacterium.</title>
        <authorList>
            <person name="Tortoli E."/>
            <person name="Trovato A."/>
            <person name="Cirillo D.M."/>
        </authorList>
    </citation>
    <scope>NUCLEOTIDE SEQUENCE [LARGE SCALE GENOMIC DNA]</scope>
    <source>
        <strain evidence="6 7">DSM 44338</strain>
    </source>
</reference>
<evidence type="ECO:0000259" key="5">
    <source>
        <dbReference type="PROSITE" id="PS50977"/>
    </source>
</evidence>
<evidence type="ECO:0000256" key="2">
    <source>
        <dbReference type="ARBA" id="ARBA00023125"/>
    </source>
</evidence>
<sequence>MPRPARYTVDQLLDAAATLLADEGPAVVTMSAVARAVGAPSGSMYHRFPTRAALCGELWIRTETRFHSGITAALSDPADPQTRCVAAARFTVRWCRAHPNEAQVLLAGADALAAADWPEHLTAARQRLHRKLRHLMKEVPAVTDRVNAAVVDIPYAVVRRHLLAKQAIPGSADSIVADCAMALIPAG</sequence>
<feature type="domain" description="HTH tetR-type" evidence="5">
    <location>
        <begin position="6"/>
        <end position="66"/>
    </location>
</feature>
<dbReference type="SUPFAM" id="SSF46689">
    <property type="entry name" value="Homeodomain-like"/>
    <property type="match status" value="1"/>
</dbReference>
<dbReference type="Proteomes" id="UP000192411">
    <property type="component" value="Unassembled WGS sequence"/>
</dbReference>
<dbReference type="Pfam" id="PF00440">
    <property type="entry name" value="TetR_N"/>
    <property type="match status" value="1"/>
</dbReference>
<accession>A0A1X0JVZ5</accession>
<dbReference type="Gene3D" id="1.10.357.10">
    <property type="entry name" value="Tetracycline Repressor, domain 2"/>
    <property type="match status" value="1"/>
</dbReference>
<evidence type="ECO:0000313" key="6">
    <source>
        <dbReference type="EMBL" id="ORB66952.1"/>
    </source>
</evidence>
<proteinExistence type="predicted"/>
<dbReference type="GO" id="GO:0003700">
    <property type="term" value="F:DNA-binding transcription factor activity"/>
    <property type="evidence" value="ECO:0007669"/>
    <property type="project" value="TreeGrafter"/>
</dbReference>
<dbReference type="EMBL" id="MVIM01000003">
    <property type="protein sequence ID" value="ORB66952.1"/>
    <property type="molecule type" value="Genomic_DNA"/>
</dbReference>
<evidence type="ECO:0000256" key="3">
    <source>
        <dbReference type="ARBA" id="ARBA00023163"/>
    </source>
</evidence>
<evidence type="ECO:0000256" key="1">
    <source>
        <dbReference type="ARBA" id="ARBA00023015"/>
    </source>
</evidence>
<dbReference type="PROSITE" id="PS50977">
    <property type="entry name" value="HTH_TETR_2"/>
    <property type="match status" value="1"/>
</dbReference>
<keyword evidence="3" id="KW-0804">Transcription</keyword>
<protein>
    <submittedName>
        <fullName evidence="6">TetR family transcriptional regulator</fullName>
    </submittedName>
</protein>
<dbReference type="RefSeq" id="WP_083124909.1">
    <property type="nucleotide sequence ID" value="NZ_MVIM01000003.1"/>
</dbReference>
<dbReference type="PANTHER" id="PTHR30055:SF234">
    <property type="entry name" value="HTH-TYPE TRANSCRIPTIONAL REGULATOR BETI"/>
    <property type="match status" value="1"/>
</dbReference>